<feature type="domain" description="NAD(P)H-quinone oxidoreductase subunit 2 N-terminal" evidence="16">
    <location>
        <begin position="18"/>
        <end position="118"/>
    </location>
</feature>
<dbReference type="InterPro" id="IPR001750">
    <property type="entry name" value="ND/Mrp_TM"/>
</dbReference>
<feature type="transmembrane region" description="Helical" evidence="14">
    <location>
        <begin position="22"/>
        <end position="47"/>
    </location>
</feature>
<keyword evidence="8 14" id="KW-0618">Plastoquinone</keyword>
<evidence type="ECO:0000256" key="4">
    <source>
        <dbReference type="ARBA" id="ARBA00022640"/>
    </source>
</evidence>
<dbReference type="GO" id="GO:0019684">
    <property type="term" value="P:photosynthesis, light reaction"/>
    <property type="evidence" value="ECO:0007669"/>
    <property type="project" value="UniProtKB-UniRule"/>
</dbReference>
<reference evidence="17" key="1">
    <citation type="submission" date="2019-05" db="EMBL/GenBank/DDBJ databases">
        <title>Chloroplast phylogenomics of Sonerileae/Dissochaeteae, with a special focus on Phyllagathis.</title>
        <authorList>
            <person name="Zhou Q.J."/>
            <person name="Lin C.W."/>
            <person name="Ng W.L."/>
            <person name="Zhou R.C."/>
            <person name="Liu Y."/>
        </authorList>
    </citation>
    <scope>NUCLEOTIDE SEQUENCE</scope>
    <source>
        <strain evidence="17">Liu618</strain>
    </source>
</reference>
<keyword evidence="7 14" id="KW-0521">NADP</keyword>
<evidence type="ECO:0000256" key="3">
    <source>
        <dbReference type="ARBA" id="ARBA00022528"/>
    </source>
</evidence>
<dbReference type="GO" id="GO:0009535">
    <property type="term" value="C:chloroplast thylakoid membrane"/>
    <property type="evidence" value="ECO:0007669"/>
    <property type="project" value="UniProtKB-SubCell"/>
</dbReference>
<comment type="similarity">
    <text evidence="14">Belongs to the complex I subunit 2 family.</text>
</comment>
<name>A0A5P8G461_9MYRT</name>
<feature type="transmembrane region" description="Helical" evidence="14">
    <location>
        <begin position="224"/>
        <end position="245"/>
    </location>
</feature>
<evidence type="ECO:0000256" key="12">
    <source>
        <dbReference type="ARBA" id="ARBA00023078"/>
    </source>
</evidence>
<dbReference type="GO" id="GO:0048038">
    <property type="term" value="F:quinone binding"/>
    <property type="evidence" value="ECO:0007669"/>
    <property type="project" value="UniProtKB-KW"/>
</dbReference>
<comment type="catalytic activity">
    <reaction evidence="14">
        <text>a plastoquinone + NADPH + (n+1) H(+)(in) = a plastoquinol + NADP(+) + n H(+)(out)</text>
        <dbReference type="Rhea" id="RHEA:42612"/>
        <dbReference type="Rhea" id="RHEA-COMP:9561"/>
        <dbReference type="Rhea" id="RHEA-COMP:9562"/>
        <dbReference type="ChEBI" id="CHEBI:15378"/>
        <dbReference type="ChEBI" id="CHEBI:17757"/>
        <dbReference type="ChEBI" id="CHEBI:57783"/>
        <dbReference type="ChEBI" id="CHEBI:58349"/>
        <dbReference type="ChEBI" id="CHEBI:62192"/>
    </reaction>
</comment>
<evidence type="ECO:0000256" key="13">
    <source>
        <dbReference type="ARBA" id="ARBA00023136"/>
    </source>
</evidence>
<keyword evidence="11 14" id="KW-0520">NAD</keyword>
<evidence type="ECO:0000259" key="15">
    <source>
        <dbReference type="Pfam" id="PF00361"/>
    </source>
</evidence>
<dbReference type="AlphaFoldDB" id="A0A5P8G461"/>
<evidence type="ECO:0000313" key="17">
    <source>
        <dbReference type="EMBL" id="QFQ37680.1"/>
    </source>
</evidence>
<evidence type="ECO:0000256" key="7">
    <source>
        <dbReference type="ARBA" id="ARBA00022857"/>
    </source>
</evidence>
<geneLocation type="chloroplast" evidence="17"/>
<proteinExistence type="inferred from homology"/>
<dbReference type="Pfam" id="PF19530">
    <property type="entry name" value="Ndh2_N"/>
    <property type="match status" value="1"/>
</dbReference>
<feature type="transmembrane region" description="Helical" evidence="14">
    <location>
        <begin position="182"/>
        <end position="204"/>
    </location>
</feature>
<sequence length="511" mass="56635">MIWHVQNENLILDSTRIFMKAFHLLLFDGSLILPECILIFGLILLLMIDSTSDQKDIPWFYFISSTSLVMSITALLLFRWREEPMIIFSGNFQTNNFNEIFQFLILLCSTLCIPLSVEYIECTEMAITEFLLFVLTATLGGMFLCGANDLITIFVAPECFSLCSYLLSGYTKKDVRSNEATMKYLLMGGASSSILVHGFSWLYGSSGGEIELQEIVNGLINTQMYNSPGILIALIFITVGIGFKLSLAPSHQWTPDVYEGSPTPVVAFLSVTSKVAALALATRIFDIPFYFSSNEWHLLLEILAILSMILGNLIAITQTSMKRMLAYSSIGQIGYVIIGIIVGDSNGGYASMITYMLFYISMNLGTCACIVLFGLRTGTDNIRDYAGLYTKDPFLALSLALCLLSLGGLPPLAGFFGKLHLFWCGWQAGLYFLVSIGLLTSVISIYYYLKIIKLLMTGRNQEITPHVRNYRGSPLRSNNSIELSMIVCVIASTIPGISMNPIISIAQDTLF</sequence>
<keyword evidence="6 14" id="KW-0874">Quinone</keyword>
<dbReference type="InterPro" id="IPR010096">
    <property type="entry name" value="NADH-Q_OxRdtase_suN/2"/>
</dbReference>
<keyword evidence="2 14" id="KW-0813">Transport</keyword>
<protein>
    <recommendedName>
        <fullName evidence="14">NAD(P)H-quinone oxidoreductase subunit 2, chloroplastic</fullName>
        <ecNumber evidence="14">7.1.1.-</ecNumber>
    </recommendedName>
    <alternativeName>
        <fullName evidence="14">NAD(P)H dehydrogenase, subunit 2</fullName>
    </alternativeName>
    <alternativeName>
        <fullName evidence="14">NADH-plastoquinone oxidoreductase subunit 2</fullName>
    </alternativeName>
</protein>
<keyword evidence="3 17" id="KW-0150">Chloroplast</keyword>
<keyword evidence="10 14" id="KW-1133">Transmembrane helix</keyword>
<dbReference type="EC" id="7.1.1.-" evidence="14"/>
<feature type="transmembrane region" description="Helical" evidence="14">
    <location>
        <begin position="394"/>
        <end position="416"/>
    </location>
</feature>
<keyword evidence="12 14" id="KW-0793">Thylakoid</keyword>
<dbReference type="PANTHER" id="PTHR22773">
    <property type="entry name" value="NADH DEHYDROGENASE"/>
    <property type="match status" value="1"/>
</dbReference>
<dbReference type="Pfam" id="PF00361">
    <property type="entry name" value="Proton_antipo_M"/>
    <property type="match status" value="1"/>
</dbReference>
<gene>
    <name evidence="14 17" type="primary">ndhB</name>
</gene>
<feature type="transmembrane region" description="Helical" evidence="14">
    <location>
        <begin position="265"/>
        <end position="285"/>
    </location>
</feature>
<dbReference type="PRINTS" id="PR01434">
    <property type="entry name" value="NADHDHGNASE5"/>
</dbReference>
<comment type="subcellular location">
    <subcellularLocation>
        <location evidence="1">Membrane</location>
        <topology evidence="1">Multi-pass membrane protein</topology>
    </subcellularLocation>
    <subcellularLocation>
        <location evidence="14">Plastid</location>
        <location evidence="14">Chloroplast thylakoid membrane</location>
        <topology evidence="14">Multi-pass membrane protein</topology>
    </subcellularLocation>
</comment>
<comment type="catalytic activity">
    <reaction evidence="14">
        <text>a plastoquinone + NADH + (n+1) H(+)(in) = a plastoquinol + NAD(+) + n H(+)(out)</text>
        <dbReference type="Rhea" id="RHEA:42608"/>
        <dbReference type="Rhea" id="RHEA-COMP:9561"/>
        <dbReference type="Rhea" id="RHEA-COMP:9562"/>
        <dbReference type="ChEBI" id="CHEBI:15378"/>
        <dbReference type="ChEBI" id="CHEBI:17757"/>
        <dbReference type="ChEBI" id="CHEBI:57540"/>
        <dbReference type="ChEBI" id="CHEBI:57945"/>
        <dbReference type="ChEBI" id="CHEBI:62192"/>
    </reaction>
</comment>
<evidence type="ECO:0000256" key="8">
    <source>
        <dbReference type="ARBA" id="ARBA00022957"/>
    </source>
</evidence>
<keyword evidence="5 14" id="KW-0812">Transmembrane</keyword>
<dbReference type="HAMAP" id="MF_00445">
    <property type="entry name" value="NDH1_NuoN_1"/>
    <property type="match status" value="1"/>
</dbReference>
<dbReference type="NCBIfam" id="TIGR01770">
    <property type="entry name" value="NDH_I_N"/>
    <property type="match status" value="1"/>
</dbReference>
<accession>A0A5P8G461</accession>
<organism evidence="17">
    <name type="scientific">Pseudodissochaeta septentrionalis</name>
    <dbReference type="NCBI Taxonomy" id="2136662"/>
    <lineage>
        <taxon>Eukaryota</taxon>
        <taxon>Viridiplantae</taxon>
        <taxon>Streptophyta</taxon>
        <taxon>Embryophyta</taxon>
        <taxon>Tracheophyta</taxon>
        <taxon>Spermatophyta</taxon>
        <taxon>Magnoliopsida</taxon>
        <taxon>eudicotyledons</taxon>
        <taxon>Gunneridae</taxon>
        <taxon>Pentapetalae</taxon>
        <taxon>rosids</taxon>
        <taxon>malvids</taxon>
        <taxon>Myrtales</taxon>
        <taxon>Melastomataceae</taxon>
        <taxon>Melastomatoideae</taxon>
        <taxon>Dissochaeteae</taxon>
        <taxon>Pseudodissochaeta</taxon>
    </lineage>
</organism>
<feature type="domain" description="NADH:quinone oxidoreductase/Mrp antiporter transmembrane" evidence="15">
    <location>
        <begin position="147"/>
        <end position="444"/>
    </location>
</feature>
<comment type="subunit">
    <text evidence="14">NDH is composed of at least 16 different subunits, 5 of which are encoded in the nucleus.</text>
</comment>
<evidence type="ECO:0000256" key="5">
    <source>
        <dbReference type="ARBA" id="ARBA00022692"/>
    </source>
</evidence>
<dbReference type="GO" id="GO:0016655">
    <property type="term" value="F:oxidoreductase activity, acting on NAD(P)H, quinone or similar compound as acceptor"/>
    <property type="evidence" value="ECO:0007669"/>
    <property type="project" value="UniProtKB-UniRule"/>
</dbReference>
<evidence type="ECO:0000256" key="6">
    <source>
        <dbReference type="ARBA" id="ARBA00022719"/>
    </source>
</evidence>
<feature type="transmembrane region" description="Helical" evidence="14">
    <location>
        <begin position="349"/>
        <end position="373"/>
    </location>
</feature>
<feature type="transmembrane region" description="Helical" evidence="14">
    <location>
        <begin position="100"/>
        <end position="120"/>
    </location>
</feature>
<evidence type="ECO:0000259" key="16">
    <source>
        <dbReference type="Pfam" id="PF19530"/>
    </source>
</evidence>
<feature type="transmembrane region" description="Helical" evidence="14">
    <location>
        <begin position="59"/>
        <end position="80"/>
    </location>
</feature>
<feature type="transmembrane region" description="Helical" evidence="14">
    <location>
        <begin position="428"/>
        <end position="449"/>
    </location>
</feature>
<dbReference type="EMBL" id="MK994778">
    <property type="protein sequence ID" value="QFQ37680.1"/>
    <property type="molecule type" value="Genomic_DNA"/>
</dbReference>
<feature type="transmembrane region" description="Helical" evidence="14">
    <location>
        <begin position="324"/>
        <end position="343"/>
    </location>
</feature>
<evidence type="ECO:0000256" key="14">
    <source>
        <dbReference type="HAMAP-Rule" id="MF_00445"/>
    </source>
</evidence>
<evidence type="ECO:0000256" key="1">
    <source>
        <dbReference type="ARBA" id="ARBA00004141"/>
    </source>
</evidence>
<evidence type="ECO:0000256" key="9">
    <source>
        <dbReference type="ARBA" id="ARBA00022967"/>
    </source>
</evidence>
<evidence type="ECO:0000256" key="2">
    <source>
        <dbReference type="ARBA" id="ARBA00022448"/>
    </source>
</evidence>
<dbReference type="GO" id="GO:0042773">
    <property type="term" value="P:ATP synthesis coupled electron transport"/>
    <property type="evidence" value="ECO:0007669"/>
    <property type="project" value="InterPro"/>
</dbReference>
<evidence type="ECO:0000256" key="10">
    <source>
        <dbReference type="ARBA" id="ARBA00022989"/>
    </source>
</evidence>
<feature type="transmembrane region" description="Helical" evidence="14">
    <location>
        <begin position="297"/>
        <end position="317"/>
    </location>
</feature>
<evidence type="ECO:0000256" key="11">
    <source>
        <dbReference type="ARBA" id="ARBA00023027"/>
    </source>
</evidence>
<keyword evidence="13 14" id="KW-0472">Membrane</keyword>
<comment type="function">
    <text evidence="14">NDH shuttles electrons from NAD(P)H:plastoquinone, via FMN and iron-sulfur (Fe-S) centers, to quinones in the photosynthetic chain and possibly in a chloroplast respiratory chain. The immediate electron acceptor for the enzyme in this species is believed to be plastoquinone. Couples the redox reaction to proton translocation, and thus conserves the redox energy in a proton gradient.</text>
</comment>
<keyword evidence="9 14" id="KW-1278">Translocase</keyword>
<feature type="transmembrane region" description="Helical" evidence="14">
    <location>
        <begin position="127"/>
        <end position="144"/>
    </location>
</feature>
<dbReference type="InterPro" id="IPR045693">
    <property type="entry name" value="Ndh2_N"/>
</dbReference>
<dbReference type="NCBIfam" id="NF002701">
    <property type="entry name" value="PRK02504.1"/>
    <property type="match status" value="1"/>
</dbReference>
<keyword evidence="4 17" id="KW-0934">Plastid</keyword>
<dbReference type="GO" id="GO:0008137">
    <property type="term" value="F:NADH dehydrogenase (ubiquinone) activity"/>
    <property type="evidence" value="ECO:0007669"/>
    <property type="project" value="InterPro"/>
</dbReference>